<dbReference type="PANTHER" id="PTHR31808:SF8">
    <property type="entry name" value="GB|AAF02142.1"/>
    <property type="match status" value="1"/>
</dbReference>
<dbReference type="OMA" id="PASPCWQ"/>
<name>A0A0D3DBT4_BRAOL</name>
<sequence length="378" mass="42456">TKHKINTLIPFTLSNFSAPPPTDSSISFCFAFSVFFFIMDSSLSHQGSLSFLPSRRDSARRISGGVCALLPWRRKVRYDSMVVVAAAGAGASIDAPLVPRSAQGKFLSCVLMKKRPLFHFAVADLLKQLAEDKEAALSRMFLSSGSDEASLHRRIAQLKESNCQTAIEDIMYMLILYKFSEIRVPLVPKLSTCIYNGKLEVWPSKDWELESIHSRDVLELIKEHSNAVISLRVDSTLTDDLETTEIDKHHLSRVYTASILYGYFLKSASLRHQLECSLSEGITKQLRHYISGFDPKILQRCAKPRSREAKNLIEKQSLALFGPEGKEEESVIVTSFSSLKRLLLEAVAFGSFLWDTEEYVDGAFKLKENENAEENSSV</sequence>
<protein>
    <submittedName>
        <fullName evidence="1">Uncharacterized protein</fullName>
    </submittedName>
</protein>
<dbReference type="eggNOG" id="ENOG502QPS7">
    <property type="taxonomic scope" value="Eukaryota"/>
</dbReference>
<dbReference type="PANTHER" id="PTHR31808">
    <property type="entry name" value="EXPRESSED PROTEIN"/>
    <property type="match status" value="1"/>
</dbReference>
<evidence type="ECO:0000313" key="2">
    <source>
        <dbReference type="Proteomes" id="UP000032141"/>
    </source>
</evidence>
<reference evidence="1" key="2">
    <citation type="submission" date="2015-03" db="UniProtKB">
        <authorList>
            <consortium name="EnsemblPlants"/>
        </authorList>
    </citation>
    <scope>IDENTIFICATION</scope>
</reference>
<keyword evidence="2" id="KW-1185">Reference proteome</keyword>
<dbReference type="Pfam" id="PF05542">
    <property type="entry name" value="DUF760"/>
    <property type="match status" value="2"/>
</dbReference>
<dbReference type="STRING" id="109376.A0A0D3DBT4"/>
<dbReference type="InterPro" id="IPR038925">
    <property type="entry name" value="At3g17800-like"/>
</dbReference>
<dbReference type="EnsemblPlants" id="Bo7g089380.1">
    <property type="protein sequence ID" value="Bo7g089380.1"/>
    <property type="gene ID" value="Bo7g089380"/>
</dbReference>
<proteinExistence type="predicted"/>
<organism evidence="1 2">
    <name type="scientific">Brassica oleracea var. oleracea</name>
    <dbReference type="NCBI Taxonomy" id="109376"/>
    <lineage>
        <taxon>Eukaryota</taxon>
        <taxon>Viridiplantae</taxon>
        <taxon>Streptophyta</taxon>
        <taxon>Embryophyta</taxon>
        <taxon>Tracheophyta</taxon>
        <taxon>Spermatophyta</taxon>
        <taxon>Magnoliopsida</taxon>
        <taxon>eudicotyledons</taxon>
        <taxon>Gunneridae</taxon>
        <taxon>Pentapetalae</taxon>
        <taxon>rosids</taxon>
        <taxon>malvids</taxon>
        <taxon>Brassicales</taxon>
        <taxon>Brassicaceae</taxon>
        <taxon>Brassiceae</taxon>
        <taxon>Brassica</taxon>
    </lineage>
</organism>
<evidence type="ECO:0000313" key="1">
    <source>
        <dbReference type="EnsemblPlants" id="Bo7g089380.1"/>
    </source>
</evidence>
<dbReference type="InterPro" id="IPR008479">
    <property type="entry name" value="DUF760"/>
</dbReference>
<accession>A0A0D3DBT4</accession>
<dbReference type="Gramene" id="Bo7g089380.1">
    <property type="protein sequence ID" value="Bo7g089380.1"/>
    <property type="gene ID" value="Bo7g089380"/>
</dbReference>
<dbReference type="Proteomes" id="UP000032141">
    <property type="component" value="Chromosome C7"/>
</dbReference>
<dbReference type="AlphaFoldDB" id="A0A0D3DBT4"/>
<reference evidence="1 2" key="1">
    <citation type="journal article" date="2014" name="Genome Biol.">
        <title>Transcriptome and methylome profiling reveals relics of genome dominance in the mesopolyploid Brassica oleracea.</title>
        <authorList>
            <person name="Parkin I.A."/>
            <person name="Koh C."/>
            <person name="Tang H."/>
            <person name="Robinson S.J."/>
            <person name="Kagale S."/>
            <person name="Clarke W.E."/>
            <person name="Town C.D."/>
            <person name="Nixon J."/>
            <person name="Krishnakumar V."/>
            <person name="Bidwell S.L."/>
            <person name="Denoeud F."/>
            <person name="Belcram H."/>
            <person name="Links M.G."/>
            <person name="Just J."/>
            <person name="Clarke C."/>
            <person name="Bender T."/>
            <person name="Huebert T."/>
            <person name="Mason A.S."/>
            <person name="Pires J.C."/>
            <person name="Barker G."/>
            <person name="Moore J."/>
            <person name="Walley P.G."/>
            <person name="Manoli S."/>
            <person name="Batley J."/>
            <person name="Edwards D."/>
            <person name="Nelson M.N."/>
            <person name="Wang X."/>
            <person name="Paterson A.H."/>
            <person name="King G."/>
            <person name="Bancroft I."/>
            <person name="Chalhoub B."/>
            <person name="Sharpe A.G."/>
        </authorList>
    </citation>
    <scope>NUCLEOTIDE SEQUENCE</scope>
    <source>
        <strain evidence="1 2">cv. TO1000</strain>
    </source>
</reference>
<dbReference type="HOGENOM" id="CLU_041607_1_0_1"/>